<dbReference type="RefSeq" id="WP_167269714.1">
    <property type="nucleotide sequence ID" value="NZ_BAAAVO010000003.1"/>
</dbReference>
<reference evidence="1 2" key="1">
    <citation type="submission" date="2020-03" db="EMBL/GenBank/DDBJ databases">
        <title>Genomic Encyclopedia of Type Strains, Phase III (KMG-III): the genomes of soil and plant-associated and newly described type strains.</title>
        <authorList>
            <person name="Whitman W."/>
        </authorList>
    </citation>
    <scope>NUCLEOTIDE SEQUENCE [LARGE SCALE GENOMIC DNA]</scope>
    <source>
        <strain evidence="1 2">CECT 4207</strain>
    </source>
</reference>
<dbReference type="Gene3D" id="3.40.50.300">
    <property type="entry name" value="P-loop containing nucleotide triphosphate hydrolases"/>
    <property type="match status" value="1"/>
</dbReference>
<evidence type="ECO:0000313" key="2">
    <source>
        <dbReference type="Proteomes" id="UP000802392"/>
    </source>
</evidence>
<accession>A0ABX0TMT5</accession>
<keyword evidence="2" id="KW-1185">Reference proteome</keyword>
<dbReference type="InterPro" id="IPR027417">
    <property type="entry name" value="P-loop_NTPase"/>
</dbReference>
<dbReference type="EMBL" id="JAAOZD010000014">
    <property type="protein sequence ID" value="NIJ03474.1"/>
    <property type="molecule type" value="Genomic_DNA"/>
</dbReference>
<sequence length="315" mass="34156">MFTIADTAGVANPIAPLAAGDIGERLILAPQAISPHVEDDLIRARIAALSSQYNTVVLVPSKKAMDRWPTADRRAFAASAGGENNIQDVVKELKSGSHVGLVLLANKYDGIDLPQDACRILVTDGLPESFSGEERLGSLLTSYEAGVDLMQVQRIEQGMARGVHSNEDHCVVILLGHLLAQLTVDPRTFGLFSPATQAQLQASKEVANSLSNRSLTEILDTARQVLNRDQSWVTFAKRALNGVVEPRPVLDAATTRRKAFEAAVFGDLKTSVDLLREAAQTCDAKTKGWLLEQTATYLDQTNPSRAQDVWSKLED</sequence>
<proteinExistence type="predicted"/>
<evidence type="ECO:0000313" key="1">
    <source>
        <dbReference type="EMBL" id="NIJ03474.1"/>
    </source>
</evidence>
<gene>
    <name evidence="1" type="ORF">FHR86_003833</name>
</gene>
<protein>
    <submittedName>
        <fullName evidence="1">Uncharacterized protein</fullName>
    </submittedName>
</protein>
<comment type="caution">
    <text evidence="1">The sequence shown here is derived from an EMBL/GenBank/DDBJ whole genome shotgun (WGS) entry which is preliminary data.</text>
</comment>
<organism evidence="1 2">
    <name type="scientific">Paenarthrobacter ilicis</name>
    <dbReference type="NCBI Taxonomy" id="43665"/>
    <lineage>
        <taxon>Bacteria</taxon>
        <taxon>Bacillati</taxon>
        <taxon>Actinomycetota</taxon>
        <taxon>Actinomycetes</taxon>
        <taxon>Micrococcales</taxon>
        <taxon>Micrococcaceae</taxon>
        <taxon>Paenarthrobacter</taxon>
    </lineage>
</organism>
<dbReference type="Proteomes" id="UP000802392">
    <property type="component" value="Unassembled WGS sequence"/>
</dbReference>
<name>A0ABX0TMT5_9MICC</name>